<reference evidence="1 2" key="1">
    <citation type="journal article" date="2013" name="Nature">
        <title>Insights into bilaterian evolution from three spiralian genomes.</title>
        <authorList>
            <person name="Simakov O."/>
            <person name="Marletaz F."/>
            <person name="Cho S.J."/>
            <person name="Edsinger-Gonzales E."/>
            <person name="Havlak P."/>
            <person name="Hellsten U."/>
            <person name="Kuo D.H."/>
            <person name="Larsson T."/>
            <person name="Lv J."/>
            <person name="Arendt D."/>
            <person name="Savage R."/>
            <person name="Osoegawa K."/>
            <person name="de Jong P."/>
            <person name="Grimwood J."/>
            <person name="Chapman J.A."/>
            <person name="Shapiro H."/>
            <person name="Aerts A."/>
            <person name="Otillar R.P."/>
            <person name="Terry A.Y."/>
            <person name="Boore J.L."/>
            <person name="Grigoriev I.V."/>
            <person name="Lindberg D.R."/>
            <person name="Seaver E.C."/>
            <person name="Weisblat D.A."/>
            <person name="Putnam N.H."/>
            <person name="Rokhsar D.S."/>
        </authorList>
    </citation>
    <scope>NUCLEOTIDE SEQUENCE [LARGE SCALE GENOMIC DNA]</scope>
</reference>
<dbReference type="RefSeq" id="XP_009049644.1">
    <property type="nucleotide sequence ID" value="XM_009051396.1"/>
</dbReference>
<keyword evidence="2" id="KW-1185">Reference proteome</keyword>
<accession>V4AX96</accession>
<proteinExistence type="predicted"/>
<sequence>MKNPKGITIVPSYQNQNVAEIFLSKGQTSARKYQQSLRNETQTWQVLTVWKGSQIINLNNMCQQSPVKKLPTCSSKLQSTLVKSVRTPKGKNIEHDLKNNFVRSWLNYQHNQVKQQLTFS</sequence>
<evidence type="ECO:0000313" key="1">
    <source>
        <dbReference type="EMBL" id="ESO99680.1"/>
    </source>
</evidence>
<organism evidence="1 2">
    <name type="scientific">Lottia gigantea</name>
    <name type="common">Giant owl limpet</name>
    <dbReference type="NCBI Taxonomy" id="225164"/>
    <lineage>
        <taxon>Eukaryota</taxon>
        <taxon>Metazoa</taxon>
        <taxon>Spiralia</taxon>
        <taxon>Lophotrochozoa</taxon>
        <taxon>Mollusca</taxon>
        <taxon>Gastropoda</taxon>
        <taxon>Patellogastropoda</taxon>
        <taxon>Lottioidea</taxon>
        <taxon>Lottiidae</taxon>
        <taxon>Lottia</taxon>
    </lineage>
</organism>
<dbReference type="CTD" id="20242449"/>
<dbReference type="HOGENOM" id="CLU_2052261_0_0_1"/>
<dbReference type="EMBL" id="KB200971">
    <property type="protein sequence ID" value="ESO99680.1"/>
    <property type="molecule type" value="Genomic_DNA"/>
</dbReference>
<dbReference type="KEGG" id="lgi:LOTGIDRAFT_173624"/>
<name>V4AX96_LOTGI</name>
<protein>
    <submittedName>
        <fullName evidence="1">Uncharacterized protein</fullName>
    </submittedName>
</protein>
<dbReference type="AlphaFoldDB" id="V4AX96"/>
<dbReference type="Proteomes" id="UP000030746">
    <property type="component" value="Unassembled WGS sequence"/>
</dbReference>
<dbReference type="GeneID" id="20242449"/>
<evidence type="ECO:0000313" key="2">
    <source>
        <dbReference type="Proteomes" id="UP000030746"/>
    </source>
</evidence>
<gene>
    <name evidence="1" type="ORF">LOTGIDRAFT_173624</name>
</gene>